<dbReference type="AlphaFoldDB" id="A0A9W3FP31"/>
<name>A0A9W3FP31_CAMBA</name>
<comment type="similarity">
    <text evidence="1 3">Belongs to the type-B carboxylesterase/lipase family.</text>
</comment>
<dbReference type="InterPro" id="IPR019826">
    <property type="entry name" value="Carboxylesterase_B_AS"/>
</dbReference>
<dbReference type="PANTHER" id="PTHR11559">
    <property type="entry name" value="CARBOXYLESTERASE"/>
    <property type="match status" value="1"/>
</dbReference>
<dbReference type="InterPro" id="IPR002018">
    <property type="entry name" value="CarbesteraseB"/>
</dbReference>
<dbReference type="EC" id="3.1.1.-" evidence="3"/>
<keyword evidence="2 3" id="KW-0378">Hydrolase</keyword>
<sequence length="165" mass="17527">MLQGWEAVKTPVPGLWKPSLFRKAHPDPQPHPEIPAVTSLLSTPPCPCTHSTGDEHSQGNWGHLDQVAALHWVQKNIAHFGGDPGSVTIFGESAGGESVSVLVLSPLAKNLFHRAISESGVAFTAGLVQKDMKAAMKVDLTLDCPHSLCSALLEFWGAFLAVGCS</sequence>
<evidence type="ECO:0000259" key="4">
    <source>
        <dbReference type="Pfam" id="PF00135"/>
    </source>
</evidence>
<dbReference type="InterPro" id="IPR029058">
    <property type="entry name" value="AB_hydrolase_fold"/>
</dbReference>
<dbReference type="PROSITE" id="PS00122">
    <property type="entry name" value="CARBOXYLESTERASE_B_1"/>
    <property type="match status" value="1"/>
</dbReference>
<feature type="domain" description="Carboxylesterase type B" evidence="4">
    <location>
        <begin position="51"/>
        <end position="145"/>
    </location>
</feature>
<dbReference type="RefSeq" id="XP_045364065.1">
    <property type="nucleotide sequence ID" value="XM_045508109.1"/>
</dbReference>
<accession>A0A9W3FP31</accession>
<proteinExistence type="inferred from homology"/>
<evidence type="ECO:0000256" key="1">
    <source>
        <dbReference type="ARBA" id="ARBA00005964"/>
    </source>
</evidence>
<evidence type="ECO:0000256" key="3">
    <source>
        <dbReference type="RuleBase" id="RU361235"/>
    </source>
</evidence>
<dbReference type="GO" id="GO:0016787">
    <property type="term" value="F:hydrolase activity"/>
    <property type="evidence" value="ECO:0007669"/>
    <property type="project" value="UniProtKB-KW"/>
</dbReference>
<gene>
    <name evidence="5" type="primary">LOC105082485</name>
</gene>
<dbReference type="SUPFAM" id="SSF53474">
    <property type="entry name" value="alpha/beta-Hydrolases"/>
    <property type="match status" value="1"/>
</dbReference>
<dbReference type="InterPro" id="IPR050309">
    <property type="entry name" value="Type-B_Carboxylest/Lipase"/>
</dbReference>
<dbReference type="Gene3D" id="3.40.50.1820">
    <property type="entry name" value="alpha/beta hydrolase"/>
    <property type="match status" value="1"/>
</dbReference>
<protein>
    <recommendedName>
        <fullName evidence="3">Carboxylic ester hydrolase</fullName>
        <ecNumber evidence="3">3.1.1.-</ecNumber>
    </recommendedName>
</protein>
<dbReference type="Pfam" id="PF00135">
    <property type="entry name" value="COesterase"/>
    <property type="match status" value="1"/>
</dbReference>
<evidence type="ECO:0000256" key="2">
    <source>
        <dbReference type="ARBA" id="ARBA00022801"/>
    </source>
</evidence>
<reference evidence="5" key="1">
    <citation type="submission" date="2025-08" db="UniProtKB">
        <authorList>
            <consortium name="RefSeq"/>
        </authorList>
    </citation>
    <scope>IDENTIFICATION</scope>
    <source>
        <tissue evidence="5">Blood</tissue>
    </source>
</reference>
<organism evidence="5">
    <name type="scientific">Camelus bactrianus</name>
    <name type="common">Bactrian camel</name>
    <dbReference type="NCBI Taxonomy" id="9837"/>
    <lineage>
        <taxon>Eukaryota</taxon>
        <taxon>Metazoa</taxon>
        <taxon>Chordata</taxon>
        <taxon>Craniata</taxon>
        <taxon>Vertebrata</taxon>
        <taxon>Euteleostomi</taxon>
        <taxon>Mammalia</taxon>
        <taxon>Eutheria</taxon>
        <taxon>Laurasiatheria</taxon>
        <taxon>Artiodactyla</taxon>
        <taxon>Tylopoda</taxon>
        <taxon>Camelidae</taxon>
        <taxon>Camelus</taxon>
    </lineage>
</organism>
<evidence type="ECO:0000313" key="5">
    <source>
        <dbReference type="RefSeq" id="XP_045364065.1"/>
    </source>
</evidence>